<feature type="region of interest" description="Disordered" evidence="9">
    <location>
        <begin position="75"/>
        <end position="110"/>
    </location>
</feature>
<feature type="compositionally biased region" description="Low complexity" evidence="9">
    <location>
        <begin position="98"/>
        <end position="107"/>
    </location>
</feature>
<evidence type="ECO:0000256" key="7">
    <source>
        <dbReference type="ARBA" id="ARBA00030554"/>
    </source>
</evidence>
<keyword evidence="4" id="KW-0808">Transferase</keyword>
<evidence type="ECO:0000256" key="4">
    <source>
        <dbReference type="ARBA" id="ARBA00022679"/>
    </source>
</evidence>
<dbReference type="InterPro" id="IPR036602">
    <property type="entry name" value="tRNA_yW-synthesising-like_sf"/>
</dbReference>
<evidence type="ECO:0000256" key="1">
    <source>
        <dbReference type="ARBA" id="ARBA00008569"/>
    </source>
</evidence>
<reference evidence="11 12" key="1">
    <citation type="journal article" date="2013" name="BMC Genomics">
        <title>The genome and transcriptome of the pine saprophyte Ophiostoma piceae, and a comparison with the bark beetle-associated pine pathogen Grosmannia clavigera.</title>
        <authorList>
            <person name="Haridas S."/>
            <person name="Wang Y."/>
            <person name="Lim L."/>
            <person name="Massoumi Alamouti S."/>
            <person name="Jackman S."/>
            <person name="Docking R."/>
            <person name="Robertson G."/>
            <person name="Birol I."/>
            <person name="Bohlmann J."/>
            <person name="Breuil C."/>
        </authorList>
    </citation>
    <scope>NUCLEOTIDE SEQUENCE [LARGE SCALE GENOMIC DNA]</scope>
    <source>
        <strain evidence="11 12">UAMH 11346</strain>
    </source>
</reference>
<keyword evidence="12" id="KW-1185">Reference proteome</keyword>
<dbReference type="eggNOG" id="KOG1228">
    <property type="taxonomic scope" value="Eukaryota"/>
</dbReference>
<gene>
    <name evidence="11" type="ORF">F503_02352</name>
</gene>
<dbReference type="EMBL" id="KE148156">
    <property type="protein sequence ID" value="EPE05613.1"/>
    <property type="molecule type" value="Genomic_DNA"/>
</dbReference>
<dbReference type="PANTHER" id="PTHR48418">
    <property type="entry name" value="TRNA WYBUTOSINE-SYNTHESIZING PROTEIN 3"/>
    <property type="match status" value="1"/>
</dbReference>
<name>S3CH23_OPHP1</name>
<dbReference type="GO" id="GO:0008168">
    <property type="term" value="F:methyltransferase activity"/>
    <property type="evidence" value="ECO:0007669"/>
    <property type="project" value="UniProtKB-KW"/>
</dbReference>
<dbReference type="GO" id="GO:0032259">
    <property type="term" value="P:methylation"/>
    <property type="evidence" value="ECO:0007669"/>
    <property type="project" value="UniProtKB-KW"/>
</dbReference>
<dbReference type="VEuPathDB" id="FungiDB:F503_02352"/>
<keyword evidence="5" id="KW-0949">S-adenosyl-L-methionine</keyword>
<evidence type="ECO:0000256" key="6">
    <source>
        <dbReference type="ARBA" id="ARBA00022694"/>
    </source>
</evidence>
<dbReference type="GO" id="GO:0008033">
    <property type="term" value="P:tRNA processing"/>
    <property type="evidence" value="ECO:0007669"/>
    <property type="project" value="UniProtKB-KW"/>
</dbReference>
<dbReference type="Proteomes" id="UP000016923">
    <property type="component" value="Unassembled WGS sequence"/>
</dbReference>
<evidence type="ECO:0000313" key="12">
    <source>
        <dbReference type="Proteomes" id="UP000016923"/>
    </source>
</evidence>
<keyword evidence="3" id="KW-0489">Methyltransferase</keyword>
<dbReference type="STRING" id="1262450.S3CH23"/>
<keyword evidence="6" id="KW-0819">tRNA processing</keyword>
<dbReference type="SUPFAM" id="SSF111278">
    <property type="entry name" value="SSo0622-like"/>
    <property type="match status" value="1"/>
</dbReference>
<organism evidence="11 12">
    <name type="scientific">Ophiostoma piceae (strain UAMH 11346)</name>
    <name type="common">Sap stain fungus</name>
    <dbReference type="NCBI Taxonomy" id="1262450"/>
    <lineage>
        <taxon>Eukaryota</taxon>
        <taxon>Fungi</taxon>
        <taxon>Dikarya</taxon>
        <taxon>Ascomycota</taxon>
        <taxon>Pezizomycotina</taxon>
        <taxon>Sordariomycetes</taxon>
        <taxon>Sordariomycetidae</taxon>
        <taxon>Ophiostomatales</taxon>
        <taxon>Ophiostomataceae</taxon>
        <taxon>Ophiostoma</taxon>
    </lineage>
</organism>
<dbReference type="EC" id="2.1.1.282" evidence="2"/>
<evidence type="ECO:0000259" key="10">
    <source>
        <dbReference type="Pfam" id="PF02676"/>
    </source>
</evidence>
<comment type="similarity">
    <text evidence="1">Belongs to the TYW3 family.</text>
</comment>
<dbReference type="AlphaFoldDB" id="S3CH23"/>
<dbReference type="OMA" id="CHQCHTH"/>
<feature type="region of interest" description="Disordered" evidence="9">
    <location>
        <begin position="351"/>
        <end position="389"/>
    </location>
</feature>
<dbReference type="PANTHER" id="PTHR48418:SF1">
    <property type="entry name" value="TRNA WYBUTOSINE-SYNTHESIZING PROTEIN 3"/>
    <property type="match status" value="1"/>
</dbReference>
<evidence type="ECO:0000256" key="5">
    <source>
        <dbReference type="ARBA" id="ARBA00022691"/>
    </source>
</evidence>
<dbReference type="Gene3D" id="3.30.1960.10">
    <property type="entry name" value="tRNA wybutosine-synthesizing-like"/>
    <property type="match status" value="1"/>
</dbReference>
<dbReference type="OrthoDB" id="263283at2759"/>
<protein>
    <recommendedName>
        <fullName evidence="2">tRNA(Phe) 7-[(3-amino-3-carboxypropyl)-4-demethylwyosine(37)-N(4)]-methyltransferase</fullName>
        <ecNumber evidence="2">2.1.1.282</ecNumber>
    </recommendedName>
    <alternativeName>
        <fullName evidence="7">tRNA(Phe) 7-((3-amino-3-carboxypropyl)-4-demethylwyosine(37)-N(4))-methyltransferase</fullName>
    </alternativeName>
</protein>
<dbReference type="HOGENOM" id="CLU_047426_0_1_1"/>
<accession>S3CH23</accession>
<evidence type="ECO:0000313" key="11">
    <source>
        <dbReference type="EMBL" id="EPE05613.1"/>
    </source>
</evidence>
<feature type="domain" description="tRNA wybutosine-synthesizing protein" evidence="10">
    <location>
        <begin position="15"/>
        <end position="308"/>
    </location>
</feature>
<evidence type="ECO:0000256" key="2">
    <source>
        <dbReference type="ARBA" id="ARBA00012750"/>
    </source>
</evidence>
<dbReference type="InterPro" id="IPR003827">
    <property type="entry name" value="tRNA_yW-synthesising"/>
</dbReference>
<evidence type="ECO:0000256" key="9">
    <source>
        <dbReference type="SAM" id="MobiDB-lite"/>
    </source>
</evidence>
<dbReference type="Pfam" id="PF02676">
    <property type="entry name" value="TYW3"/>
    <property type="match status" value="1"/>
</dbReference>
<evidence type="ECO:0000256" key="3">
    <source>
        <dbReference type="ARBA" id="ARBA00022603"/>
    </source>
</evidence>
<comment type="catalytic activity">
    <reaction evidence="8">
        <text>4-demethyl-7-[(3S)-3-amino-3-carboxypropyl]wyosine(37) in tRNA(Phe) + S-adenosyl-L-methionine = 7-[(3S)-3-amino-3-carboxypropyl]wyosine(37) in tRNA(Phe) + S-adenosyl-L-homocysteine + H(+)</text>
        <dbReference type="Rhea" id="RHEA:36635"/>
        <dbReference type="Rhea" id="RHEA-COMP:10378"/>
        <dbReference type="Rhea" id="RHEA-COMP:10379"/>
        <dbReference type="ChEBI" id="CHEBI:15378"/>
        <dbReference type="ChEBI" id="CHEBI:57856"/>
        <dbReference type="ChEBI" id="CHEBI:59789"/>
        <dbReference type="ChEBI" id="CHEBI:73543"/>
        <dbReference type="ChEBI" id="CHEBI:73550"/>
        <dbReference type="EC" id="2.1.1.282"/>
    </reaction>
</comment>
<sequence>MTSSLPKCPERFTARKAAILEQLERPDDDYTDASPKGTVDEGVRPLIDVINKLDGFVTTSSCAGRVAVFLEGRKKKKGDVDEPKEQRDEPEGDSGARSATKTTIASAGGKGGGGKWLFVSHDPLVKGAEDSARPPPYTSYSETDWTTEFGLAKSATGDDDLYSQSSEDERLVHFKFEPMILHVLTASLAHAQLLLRCASMAGFRESGAVSIVPPPLPQSAGKTAAVEDASPASEDSNPALPIVAVRSMGLALAAVVGVSSAASTGDASEDSDAAHCIVTPSYLSRLVRVADERFAVNRTRTERFRVNLVEAIEKELGSGGLPSSLASLAQLPVKGDGKDWEDAEARRIRKRKEGLRRQAAIKEEQQQQQQQPQKGDDQVADALSVDIQE</sequence>
<evidence type="ECO:0000256" key="8">
    <source>
        <dbReference type="ARBA" id="ARBA00049202"/>
    </source>
</evidence>
<feature type="compositionally biased region" description="Basic and acidic residues" evidence="9">
    <location>
        <begin position="78"/>
        <end position="89"/>
    </location>
</feature>
<proteinExistence type="inferred from homology"/>